<evidence type="ECO:0000313" key="1">
    <source>
        <dbReference type="EMBL" id="KAI8571776.1"/>
    </source>
</evidence>
<gene>
    <name evidence="1" type="ORF">RHMOL_Rhmol01G0145200</name>
</gene>
<proteinExistence type="predicted"/>
<dbReference type="Proteomes" id="UP001062846">
    <property type="component" value="Chromosome 1"/>
</dbReference>
<reference evidence="1" key="1">
    <citation type="submission" date="2022-02" db="EMBL/GenBank/DDBJ databases">
        <title>Plant Genome Project.</title>
        <authorList>
            <person name="Zhang R.-G."/>
        </authorList>
    </citation>
    <scope>NUCLEOTIDE SEQUENCE</scope>
    <source>
        <strain evidence="1">AT1</strain>
    </source>
</reference>
<keyword evidence="2" id="KW-1185">Reference proteome</keyword>
<name>A0ACC0Q2V1_RHOML</name>
<organism evidence="1 2">
    <name type="scientific">Rhododendron molle</name>
    <name type="common">Chinese azalea</name>
    <name type="synonym">Azalea mollis</name>
    <dbReference type="NCBI Taxonomy" id="49168"/>
    <lineage>
        <taxon>Eukaryota</taxon>
        <taxon>Viridiplantae</taxon>
        <taxon>Streptophyta</taxon>
        <taxon>Embryophyta</taxon>
        <taxon>Tracheophyta</taxon>
        <taxon>Spermatophyta</taxon>
        <taxon>Magnoliopsida</taxon>
        <taxon>eudicotyledons</taxon>
        <taxon>Gunneridae</taxon>
        <taxon>Pentapetalae</taxon>
        <taxon>asterids</taxon>
        <taxon>Ericales</taxon>
        <taxon>Ericaceae</taxon>
        <taxon>Ericoideae</taxon>
        <taxon>Rhodoreae</taxon>
        <taxon>Rhododendron</taxon>
    </lineage>
</organism>
<evidence type="ECO:0000313" key="2">
    <source>
        <dbReference type="Proteomes" id="UP001062846"/>
    </source>
</evidence>
<comment type="caution">
    <text evidence="1">The sequence shown here is derived from an EMBL/GenBank/DDBJ whole genome shotgun (WGS) entry which is preliminary data.</text>
</comment>
<protein>
    <submittedName>
        <fullName evidence="1">Uncharacterized protein</fullName>
    </submittedName>
</protein>
<dbReference type="EMBL" id="CM046388">
    <property type="protein sequence ID" value="KAI8571776.1"/>
    <property type="molecule type" value="Genomic_DNA"/>
</dbReference>
<sequence>MDVSIALLLFTAITSYLLWFTFISRSLKGPRVWPLLGSLPGLIENCDRLHEWIADNLRACGGTYQTCICAIPFLARKQGHVTVTCDPRNLEHILKTRFDNYPKGPTWQAVFHDLLGQGIFNSDGDTWLFQRKTAALEFTTRTLRQAMARWVNRAIKLRLCPILETAWLEVESVDLQDLMLRLTFDNICGLAFGKDPQTLSPGLPDNSFAAAFDRATEATLQRFIFPEILWKLKKWLRLGMEVGLSRSLGHVDGYLSNVIKTRKQELMSQQKDYNPHDDLLSRFMKKKESYSEKFLQHVALNFILAGRDTSSAALSWFFYLVIQNPIVEENIIKEICTVLIETRGNDVSKWVIEPLEFEEVDRLVYLKASLSETLRLYPSVPEDSKHVIADDILPDGTFVPSGSSVTYSIYSAGRMKSTWGEDCLEFRPERWLSERKSFVTHDQFKFVAFNAGPRICLGRDLAYLQMKSIAAAVLLRHRLAVVPGHKVEQKMSLTLFMKYGLMVNVYKRDLSAIMESVRKERESESVGGGGGSGGGVDVVVRVVGVDK</sequence>
<accession>A0ACC0Q2V1</accession>